<dbReference type="Gene3D" id="3.50.50.60">
    <property type="entry name" value="FAD/NAD(P)-binding domain"/>
    <property type="match status" value="1"/>
</dbReference>
<dbReference type="PANTHER" id="PTHR10742">
    <property type="entry name" value="FLAVIN MONOAMINE OXIDASE"/>
    <property type="match status" value="1"/>
</dbReference>
<dbReference type="SUPFAM" id="SSF51905">
    <property type="entry name" value="FAD/NAD(P)-binding domain"/>
    <property type="match status" value="1"/>
</dbReference>
<evidence type="ECO:0000313" key="3">
    <source>
        <dbReference type="Proteomes" id="UP000078200"/>
    </source>
</evidence>
<dbReference type="EnsemblMetazoa" id="GAUT044457-RA">
    <property type="protein sequence ID" value="GAUT044457-PA"/>
    <property type="gene ID" value="GAUT044457"/>
</dbReference>
<sequence>MPLKTSSALKGPQSSRVVVIGSGPSGLAAATRLVEAGFENVLILEAENRIGGRVYTVPFGDNVVDLGAQWCHGEKDNVVYEALKRLNRSSNSGKNLLTLPNLSPSMARTFSKGNRGFSICSEFSFRTPKRPLQSKPY</sequence>
<dbReference type="AlphaFoldDB" id="A0A1A9VQL6"/>
<dbReference type="STRING" id="7395.A0A1A9VQL6"/>
<evidence type="ECO:0000259" key="1">
    <source>
        <dbReference type="Pfam" id="PF01593"/>
    </source>
</evidence>
<dbReference type="Pfam" id="PF01593">
    <property type="entry name" value="Amino_oxidase"/>
    <property type="match status" value="1"/>
</dbReference>
<evidence type="ECO:0000313" key="2">
    <source>
        <dbReference type="EnsemblMetazoa" id="GAUT044457-PA"/>
    </source>
</evidence>
<accession>A0A1A9VQL6</accession>
<dbReference type="Proteomes" id="UP000078200">
    <property type="component" value="Unassembled WGS sequence"/>
</dbReference>
<protein>
    <recommendedName>
        <fullName evidence="1">Amine oxidase domain-containing protein</fullName>
    </recommendedName>
</protein>
<dbReference type="InterPro" id="IPR036188">
    <property type="entry name" value="FAD/NAD-bd_sf"/>
</dbReference>
<reference evidence="2" key="1">
    <citation type="submission" date="2020-05" db="UniProtKB">
        <authorList>
            <consortium name="EnsemblMetazoa"/>
        </authorList>
    </citation>
    <scope>IDENTIFICATION</scope>
    <source>
        <strain evidence="2">TTRI</strain>
    </source>
</reference>
<feature type="domain" description="Amine oxidase" evidence="1">
    <location>
        <begin position="25"/>
        <end position="88"/>
    </location>
</feature>
<organism evidence="2 3">
    <name type="scientific">Glossina austeni</name>
    <name type="common">Savannah tsetse fly</name>
    <dbReference type="NCBI Taxonomy" id="7395"/>
    <lineage>
        <taxon>Eukaryota</taxon>
        <taxon>Metazoa</taxon>
        <taxon>Ecdysozoa</taxon>
        <taxon>Arthropoda</taxon>
        <taxon>Hexapoda</taxon>
        <taxon>Insecta</taxon>
        <taxon>Pterygota</taxon>
        <taxon>Neoptera</taxon>
        <taxon>Endopterygota</taxon>
        <taxon>Diptera</taxon>
        <taxon>Brachycera</taxon>
        <taxon>Muscomorpha</taxon>
        <taxon>Hippoboscoidea</taxon>
        <taxon>Glossinidae</taxon>
        <taxon>Glossina</taxon>
    </lineage>
</organism>
<dbReference type="InterPro" id="IPR050281">
    <property type="entry name" value="Flavin_monoamine_oxidase"/>
</dbReference>
<dbReference type="GO" id="GO:0046592">
    <property type="term" value="F:polyamine oxidase activity"/>
    <property type="evidence" value="ECO:0007669"/>
    <property type="project" value="TreeGrafter"/>
</dbReference>
<dbReference type="VEuPathDB" id="VectorBase:GAUT044457"/>
<name>A0A1A9VQL6_GLOAU</name>
<proteinExistence type="predicted"/>
<keyword evidence="3" id="KW-1185">Reference proteome</keyword>
<dbReference type="PRINTS" id="PR00419">
    <property type="entry name" value="ADXRDTASE"/>
</dbReference>
<dbReference type="InterPro" id="IPR002937">
    <property type="entry name" value="Amino_oxidase"/>
</dbReference>
<dbReference type="PANTHER" id="PTHR10742:SF398">
    <property type="entry name" value="AMINE OXIDASE DOMAIN-CONTAINING PROTEIN-RELATED"/>
    <property type="match status" value="1"/>
</dbReference>